<reference evidence="3 4" key="1">
    <citation type="submission" date="2016-06" db="EMBL/GenBank/DDBJ databases">
        <authorList>
            <person name="Kjaerup R.B."/>
            <person name="Dalgaard T.S."/>
            <person name="Juul-Madsen H.R."/>
        </authorList>
    </citation>
    <scope>NUCLEOTIDE SEQUENCE [LARGE SCALE GENOMIC DNA]</scope>
    <source>
        <strain evidence="3 4">CECT 5080</strain>
    </source>
</reference>
<name>A0A1A8T2A2_9GAMM</name>
<dbReference type="Pfam" id="PF02780">
    <property type="entry name" value="Transketolase_C"/>
    <property type="match status" value="1"/>
</dbReference>
<dbReference type="InterPro" id="IPR009014">
    <property type="entry name" value="Transketo_C/PFOR_II"/>
</dbReference>
<dbReference type="SMART" id="SM00861">
    <property type="entry name" value="Transket_pyr"/>
    <property type="match status" value="1"/>
</dbReference>
<dbReference type="STRING" id="295068.MAQ5080_00260"/>
<evidence type="ECO:0000313" key="3">
    <source>
        <dbReference type="EMBL" id="SBS25422.1"/>
    </source>
</evidence>
<accession>A0A1A8T2A2</accession>
<keyword evidence="4" id="KW-1185">Reference proteome</keyword>
<dbReference type="SUPFAM" id="SSF52922">
    <property type="entry name" value="TK C-terminal domain-like"/>
    <property type="match status" value="1"/>
</dbReference>
<proteinExistence type="predicted"/>
<dbReference type="Pfam" id="PF02779">
    <property type="entry name" value="Transket_pyr"/>
    <property type="match status" value="1"/>
</dbReference>
<dbReference type="Gene3D" id="3.40.50.920">
    <property type="match status" value="1"/>
</dbReference>
<evidence type="ECO:0000313" key="4">
    <source>
        <dbReference type="Proteomes" id="UP000092627"/>
    </source>
</evidence>
<organism evidence="3 4">
    <name type="scientific">Marinomonas aquimarina</name>
    <dbReference type="NCBI Taxonomy" id="295068"/>
    <lineage>
        <taxon>Bacteria</taxon>
        <taxon>Pseudomonadati</taxon>
        <taxon>Pseudomonadota</taxon>
        <taxon>Gammaproteobacteria</taxon>
        <taxon>Oceanospirillales</taxon>
        <taxon>Oceanospirillaceae</taxon>
        <taxon>Marinomonas</taxon>
    </lineage>
</organism>
<evidence type="ECO:0000259" key="2">
    <source>
        <dbReference type="SMART" id="SM00861"/>
    </source>
</evidence>
<dbReference type="PANTHER" id="PTHR43825">
    <property type="entry name" value="PYRUVATE DEHYDROGENASE E1 COMPONENT"/>
    <property type="match status" value="1"/>
</dbReference>
<dbReference type="RefSeq" id="WP_067204375.1">
    <property type="nucleotide sequence ID" value="NZ_FLOC01000001.1"/>
</dbReference>
<protein>
    <submittedName>
        <fullName evidence="3">Putative 33.6 kDa protein in fasciation locus</fullName>
    </submittedName>
</protein>
<dbReference type="Gene3D" id="3.40.50.970">
    <property type="match status" value="1"/>
</dbReference>
<dbReference type="InterPro" id="IPR029061">
    <property type="entry name" value="THDP-binding"/>
</dbReference>
<sequence>MLDIRDATFEAVHEYCKHNKDAVFITSDMGAWSLNKFREELPDQFINIGICEQTMIGVASGLALNGKTVIIYAIAPFLALRCLEHIKLDVCLMNLPIFIIGGGAGIAYASDGPTHHAVDDIAALNTLPNLTIYNPCTGEEAEQCTRAALALGTPVYLRLDKGGFPKLGGKLSDQGLNLVQDVGKVLVLTSGTITHDVQEALAVLDPDKRIFSLIHVARVKPLAFASLLPYLETASHLIIVDESLPSSGLGAIIPMYLIDQQITIKCLRIAMNETSSLYEYGDREWMKEHFSISKNKIQARISQFIEGASL</sequence>
<dbReference type="SUPFAM" id="SSF52518">
    <property type="entry name" value="Thiamin diphosphate-binding fold (THDP-binding)"/>
    <property type="match status" value="1"/>
</dbReference>
<feature type="domain" description="Transketolase-like pyrimidine-binding" evidence="2">
    <location>
        <begin position="2"/>
        <end position="166"/>
    </location>
</feature>
<dbReference type="OrthoDB" id="8732661at2"/>
<evidence type="ECO:0000256" key="1">
    <source>
        <dbReference type="ARBA" id="ARBA00023052"/>
    </source>
</evidence>
<dbReference type="Proteomes" id="UP000092627">
    <property type="component" value="Unassembled WGS sequence"/>
</dbReference>
<dbReference type="InterPro" id="IPR033248">
    <property type="entry name" value="Transketolase_C"/>
</dbReference>
<dbReference type="InterPro" id="IPR051157">
    <property type="entry name" value="PDH/Transketolase"/>
</dbReference>
<keyword evidence="1" id="KW-0786">Thiamine pyrophosphate</keyword>
<dbReference type="CDD" id="cd07033">
    <property type="entry name" value="TPP_PYR_DXS_TK_like"/>
    <property type="match status" value="1"/>
</dbReference>
<dbReference type="InterPro" id="IPR005475">
    <property type="entry name" value="Transketolase-like_Pyr-bd"/>
</dbReference>
<dbReference type="EMBL" id="FLOC01000001">
    <property type="protein sequence ID" value="SBS25422.1"/>
    <property type="molecule type" value="Genomic_DNA"/>
</dbReference>
<dbReference type="PANTHER" id="PTHR43825:SF5">
    <property type="entry name" value="HYPOTHETICAL TRANSKETOLASE FAMILY PROTEIN"/>
    <property type="match status" value="1"/>
</dbReference>
<gene>
    <name evidence="3" type="primary">fas3</name>
    <name evidence="3" type="ORF">MAQ5080_00260</name>
</gene>
<dbReference type="AlphaFoldDB" id="A0A1A8T2A2"/>